<proteinExistence type="inferred from homology"/>
<organism evidence="3 4">
    <name type="scientific">Paenibacillus mucilaginosus (strain KNP414)</name>
    <dbReference type="NCBI Taxonomy" id="1036673"/>
    <lineage>
        <taxon>Bacteria</taxon>
        <taxon>Bacillati</taxon>
        <taxon>Bacillota</taxon>
        <taxon>Bacilli</taxon>
        <taxon>Bacillales</taxon>
        <taxon>Paenibacillaceae</taxon>
        <taxon>Paenibacillus</taxon>
    </lineage>
</organism>
<evidence type="ECO:0000256" key="1">
    <source>
        <dbReference type="ARBA" id="ARBA00009428"/>
    </source>
</evidence>
<dbReference type="GO" id="GO:0016491">
    <property type="term" value="F:oxidoreductase activity"/>
    <property type="evidence" value="ECO:0007669"/>
    <property type="project" value="InterPro"/>
</dbReference>
<evidence type="ECO:0000313" key="3">
    <source>
        <dbReference type="EMBL" id="AEI40161.1"/>
    </source>
</evidence>
<name>F8FNP9_PAEMK</name>
<sequence length="177" mass="19193">MKITIVTGSNRKDASSTQLSRYIGRVLEESGCEVTLFDLYERPLPFYSPDTAGGDANLAAFRKALNEAEGIVLSTPEYHGSLSGVLKNALDWVGFDQFDGKVTLSVSSAGGAVGVSSLQQLQTIVRNVHGINCPEWISVGGSQRDFAADGEPADGKTRERVLRTVQYFVGMVERFKK</sequence>
<evidence type="ECO:0000259" key="2">
    <source>
        <dbReference type="Pfam" id="PF03358"/>
    </source>
</evidence>
<comment type="similarity">
    <text evidence="1">Belongs to the azoreductase type 2 family.</text>
</comment>
<gene>
    <name evidence="3" type="ordered locus">KNP414_01597</name>
</gene>
<accession>F8FNP9</accession>
<dbReference type="PANTHER" id="PTHR30543:SF21">
    <property type="entry name" value="NAD(P)H-DEPENDENT FMN REDUCTASE LOT6"/>
    <property type="match status" value="1"/>
</dbReference>
<protein>
    <submittedName>
        <fullName evidence="3">Putative arsenical resistance protein</fullName>
    </submittedName>
</protein>
<dbReference type="Gene3D" id="3.40.50.360">
    <property type="match status" value="1"/>
</dbReference>
<dbReference type="PATRIC" id="fig|1036673.3.peg.1412"/>
<dbReference type="InterPro" id="IPR050712">
    <property type="entry name" value="NAD(P)H-dep_reductase"/>
</dbReference>
<dbReference type="InterPro" id="IPR029039">
    <property type="entry name" value="Flavoprotein-like_sf"/>
</dbReference>
<dbReference type="Pfam" id="PF03358">
    <property type="entry name" value="FMN_red"/>
    <property type="match status" value="1"/>
</dbReference>
<dbReference type="Proteomes" id="UP000006620">
    <property type="component" value="Chromosome"/>
</dbReference>
<dbReference type="KEGG" id="pms:KNP414_01597"/>
<dbReference type="AlphaFoldDB" id="F8FNP9"/>
<dbReference type="GO" id="GO:0005829">
    <property type="term" value="C:cytosol"/>
    <property type="evidence" value="ECO:0007669"/>
    <property type="project" value="TreeGrafter"/>
</dbReference>
<reference evidence="4" key="1">
    <citation type="submission" date="2011-06" db="EMBL/GenBank/DDBJ databases">
        <title>Complete genome sequence of Paenibacillus mucilaginosus KNP414.</title>
        <authorList>
            <person name="Wang J."/>
            <person name="Hu S."/>
            <person name="Hu X."/>
            <person name="Zhang B."/>
            <person name="Dong D."/>
            <person name="Zhang S."/>
            <person name="Zhao K."/>
            <person name="Wu D."/>
        </authorList>
    </citation>
    <scope>NUCLEOTIDE SEQUENCE [LARGE SCALE GENOMIC DNA]</scope>
    <source>
        <strain evidence="4">KNP414</strain>
    </source>
</reference>
<reference evidence="3 4" key="2">
    <citation type="journal article" date="2013" name="Genome Announc.">
        <title>Genome Sequence of Growth-Improving Paenibacillus mucilaginosus Strain KNP414.</title>
        <authorList>
            <person name="Lu J.J."/>
            <person name="Wang J.F."/>
            <person name="Hu X.F."/>
        </authorList>
    </citation>
    <scope>NUCLEOTIDE SEQUENCE [LARGE SCALE GENOMIC DNA]</scope>
    <source>
        <strain evidence="3 4">KNP414</strain>
    </source>
</reference>
<dbReference type="GO" id="GO:0010181">
    <property type="term" value="F:FMN binding"/>
    <property type="evidence" value="ECO:0007669"/>
    <property type="project" value="TreeGrafter"/>
</dbReference>
<dbReference type="EMBL" id="CP002869">
    <property type="protein sequence ID" value="AEI40161.1"/>
    <property type="molecule type" value="Genomic_DNA"/>
</dbReference>
<dbReference type="SUPFAM" id="SSF52218">
    <property type="entry name" value="Flavoproteins"/>
    <property type="match status" value="1"/>
</dbReference>
<feature type="domain" description="NADPH-dependent FMN reductase-like" evidence="2">
    <location>
        <begin position="1"/>
        <end position="140"/>
    </location>
</feature>
<dbReference type="RefSeq" id="WP_013915323.1">
    <property type="nucleotide sequence ID" value="NC_015690.1"/>
</dbReference>
<evidence type="ECO:0000313" key="4">
    <source>
        <dbReference type="Proteomes" id="UP000006620"/>
    </source>
</evidence>
<dbReference type="HOGENOM" id="CLU_055322_1_2_9"/>
<dbReference type="PANTHER" id="PTHR30543">
    <property type="entry name" value="CHROMATE REDUCTASE"/>
    <property type="match status" value="1"/>
</dbReference>
<dbReference type="InterPro" id="IPR005025">
    <property type="entry name" value="FMN_Rdtase-like_dom"/>
</dbReference>